<dbReference type="NCBIfam" id="TIGR00040">
    <property type="entry name" value="yfcE"/>
    <property type="match status" value="1"/>
</dbReference>
<dbReference type="Gene3D" id="3.60.21.10">
    <property type="match status" value="1"/>
</dbReference>
<dbReference type="GO" id="GO:0046872">
    <property type="term" value="F:metal ion binding"/>
    <property type="evidence" value="ECO:0007669"/>
    <property type="project" value="UniProtKB-KW"/>
</dbReference>
<evidence type="ECO:0000259" key="3">
    <source>
        <dbReference type="Pfam" id="PF12850"/>
    </source>
</evidence>
<comment type="cofactor">
    <cofactor evidence="2">
        <name>a divalent metal cation</name>
        <dbReference type="ChEBI" id="CHEBI:60240"/>
    </cofactor>
</comment>
<dbReference type="EC" id="3.1.4.-" evidence="2"/>
<dbReference type="AlphaFoldDB" id="A0A1M6NUR1"/>
<comment type="similarity">
    <text evidence="1 2">Belongs to the metallophosphoesterase superfamily. YfcE family.</text>
</comment>
<dbReference type="CDD" id="cd00841">
    <property type="entry name" value="MPP_YfcE"/>
    <property type="match status" value="1"/>
</dbReference>
<gene>
    <name evidence="4" type="ORF">SAMN02745912_01883</name>
</gene>
<dbReference type="InterPro" id="IPR024654">
    <property type="entry name" value="Calcineurin-like_PHP_lpxH"/>
</dbReference>
<protein>
    <recommendedName>
        <fullName evidence="2">Phosphoesterase</fullName>
        <ecNumber evidence="2">3.1.4.-</ecNumber>
    </recommendedName>
</protein>
<keyword evidence="5" id="KW-1185">Reference proteome</keyword>
<dbReference type="Pfam" id="PF12850">
    <property type="entry name" value="Metallophos_2"/>
    <property type="match status" value="1"/>
</dbReference>
<dbReference type="SUPFAM" id="SSF56300">
    <property type="entry name" value="Metallo-dependent phosphatases"/>
    <property type="match status" value="1"/>
</dbReference>
<feature type="domain" description="Calcineurin-like phosphoesterase" evidence="3">
    <location>
        <begin position="1"/>
        <end position="147"/>
    </location>
</feature>
<dbReference type="STRING" id="1121301.SAMN02745912_01883"/>
<dbReference type="OrthoDB" id="9800565at2"/>
<sequence>MRIGLLSDTHGDTLSAEKAIKAMGDIDLLLHAGDTYADAKALQDVFGIEVVAVKGNTDFYCNAASETTIIIEDKKIFLTHGHKYNVKFGIDRLYYRALETNSDIVVFGHSHVPTHVEENNMIFVNPGSISRPRGGSKPSYGLINISKKNIDIKICNL</sequence>
<dbReference type="GO" id="GO:0016787">
    <property type="term" value="F:hydrolase activity"/>
    <property type="evidence" value="ECO:0007669"/>
    <property type="project" value="UniProtKB-UniRule"/>
</dbReference>
<evidence type="ECO:0000256" key="1">
    <source>
        <dbReference type="ARBA" id="ARBA00008950"/>
    </source>
</evidence>
<accession>A0A1M6NUR1</accession>
<evidence type="ECO:0000313" key="4">
    <source>
        <dbReference type="EMBL" id="SHJ99436.1"/>
    </source>
</evidence>
<reference evidence="5" key="1">
    <citation type="submission" date="2016-11" db="EMBL/GenBank/DDBJ databases">
        <authorList>
            <person name="Varghese N."/>
            <person name="Submissions S."/>
        </authorList>
    </citation>
    <scope>NUCLEOTIDE SEQUENCE [LARGE SCALE GENOMIC DNA]</scope>
    <source>
        <strain evidence="5">DSM 15212 / CIP 107654 / DViRD3</strain>
    </source>
</reference>
<dbReference type="RefSeq" id="WP_073149236.1">
    <property type="nucleotide sequence ID" value="NZ_FRAG01000019.1"/>
</dbReference>
<dbReference type="InterPro" id="IPR041802">
    <property type="entry name" value="MPP_YfcE"/>
</dbReference>
<evidence type="ECO:0000256" key="2">
    <source>
        <dbReference type="RuleBase" id="RU362039"/>
    </source>
</evidence>
<name>A0A1M6NUR1_PARC5</name>
<organism evidence="4 5">
    <name type="scientific">Paramaledivibacter caminithermalis (strain DSM 15212 / CIP 107654 / DViRD3)</name>
    <name type="common">Clostridium caminithermale</name>
    <dbReference type="NCBI Taxonomy" id="1121301"/>
    <lineage>
        <taxon>Bacteria</taxon>
        <taxon>Bacillati</taxon>
        <taxon>Bacillota</taxon>
        <taxon>Clostridia</taxon>
        <taxon>Peptostreptococcales</taxon>
        <taxon>Caminicellaceae</taxon>
        <taxon>Paramaledivibacter</taxon>
    </lineage>
</organism>
<proteinExistence type="inferred from homology"/>
<dbReference type="InterPro" id="IPR000979">
    <property type="entry name" value="Phosphodiesterase_MJ0936/Vps29"/>
</dbReference>
<dbReference type="Proteomes" id="UP000184465">
    <property type="component" value="Unassembled WGS sequence"/>
</dbReference>
<dbReference type="PANTHER" id="PTHR11124">
    <property type="entry name" value="VACUOLAR SORTING PROTEIN VPS29"/>
    <property type="match status" value="1"/>
</dbReference>
<keyword evidence="2" id="KW-0479">Metal-binding</keyword>
<dbReference type="EMBL" id="FRAG01000019">
    <property type="protein sequence ID" value="SHJ99436.1"/>
    <property type="molecule type" value="Genomic_DNA"/>
</dbReference>
<evidence type="ECO:0000313" key="5">
    <source>
        <dbReference type="Proteomes" id="UP000184465"/>
    </source>
</evidence>
<dbReference type="InterPro" id="IPR029052">
    <property type="entry name" value="Metallo-depent_PP-like"/>
</dbReference>